<evidence type="ECO:0000256" key="7">
    <source>
        <dbReference type="ARBA" id="ARBA00023242"/>
    </source>
</evidence>
<dbReference type="GO" id="GO:0000056">
    <property type="term" value="P:ribosomal small subunit export from nucleus"/>
    <property type="evidence" value="ECO:0007669"/>
    <property type="project" value="InterPro"/>
</dbReference>
<keyword evidence="4" id="KW-0653">Protein transport</keyword>
<gene>
    <name evidence="9" type="ORF">GOMPHAMPRED_004308</name>
</gene>
<evidence type="ECO:0000256" key="1">
    <source>
        <dbReference type="ARBA" id="ARBA00004567"/>
    </source>
</evidence>
<keyword evidence="5" id="KW-0811">Translocation</keyword>
<evidence type="ECO:0000256" key="4">
    <source>
        <dbReference type="ARBA" id="ARBA00022927"/>
    </source>
</evidence>
<feature type="compositionally biased region" description="Basic and acidic residues" evidence="8">
    <location>
        <begin position="727"/>
        <end position="739"/>
    </location>
</feature>
<feature type="region of interest" description="Disordered" evidence="8">
    <location>
        <begin position="708"/>
        <end position="739"/>
    </location>
</feature>
<dbReference type="InterPro" id="IPR036322">
    <property type="entry name" value="WD40_repeat_dom_sf"/>
</dbReference>
<dbReference type="InterPro" id="IPR037700">
    <property type="entry name" value="NUP88/NUP82"/>
</dbReference>
<dbReference type="GO" id="GO:0000055">
    <property type="term" value="P:ribosomal large subunit export from nucleus"/>
    <property type="evidence" value="ECO:0007669"/>
    <property type="project" value="InterPro"/>
</dbReference>
<dbReference type="Proteomes" id="UP000664169">
    <property type="component" value="Unassembled WGS sequence"/>
</dbReference>
<dbReference type="AlphaFoldDB" id="A0A8H3FM15"/>
<organism evidence="9 10">
    <name type="scientific">Gomphillus americanus</name>
    <dbReference type="NCBI Taxonomy" id="1940652"/>
    <lineage>
        <taxon>Eukaryota</taxon>
        <taxon>Fungi</taxon>
        <taxon>Dikarya</taxon>
        <taxon>Ascomycota</taxon>
        <taxon>Pezizomycotina</taxon>
        <taxon>Lecanoromycetes</taxon>
        <taxon>OSLEUM clade</taxon>
        <taxon>Ostropomycetidae</taxon>
        <taxon>Ostropales</taxon>
        <taxon>Graphidaceae</taxon>
        <taxon>Gomphilloideae</taxon>
        <taxon>Gomphillus</taxon>
    </lineage>
</organism>
<dbReference type="EMBL" id="CAJPDQ010000026">
    <property type="protein sequence ID" value="CAF9927076.1"/>
    <property type="molecule type" value="Genomic_DNA"/>
</dbReference>
<dbReference type="SUPFAM" id="SSF50978">
    <property type="entry name" value="WD40 repeat-like"/>
    <property type="match status" value="1"/>
</dbReference>
<name>A0A8H3FM15_9LECA</name>
<sequence length="900" mass="100366">MPKVISRQPAWLSRSTPAHQLFSVESPDNNENYRRYGEKLESPCPRILAHRDSEVFVANGNTIRWADLASMKDNWESKHKRTRSSEDNTGVEDAHYRVLELRYVAEPILQLIPSPNKALLAVVTAHTLHICTIPDSKHLSEPEETMIRPKTQMLGPTTHVVSASRIVSALWHPLGVAGNCLVTVTEDAVVRVWELSMQNRYTFEEPTVALDLRKLKRATSTKADIRPRPLGISEGISYDYVGMDIAGACFGGAGASEELGWSGMTLWLAMAEGDVYALCPLLPKRWEAHPAVLHNLTGTLLAKRQEQSFEAEDVEADLTAQLQWLAEQEREPVAETLPLDTFEQPKWIYTQAGETESLPKLQGPFSIIPGDLEYELALADIHVVAPRIHTLNHSDQENTEALHGMPASMVCLLTQSAMLYVCLDLEGVQGIWLPKESSNSTFTEVVNSELVVLGALDTFGNSEDYSGLATWPSITADIYSRYDFYVTHYKGIWQVSGAAWIQSLETEMSGESTAGTGFRIGVEAEGNKLRGQQILPLLDHEEHTPSAPLVMDDSDLGYIVLTAHESSPHIAILDNSPTLEDWAMSGQSHVNREISSDSGLEGIPGLVPRSAYVPSKIFRPDVSALKDRLKTPPPEITTRFSQRQMIEQVRLSPAVLDFMTFDHRILSEETHRLGLAIADLFTRCHMLQAEFITEIQRVREIAERVENVSEDYDSDTTRPSTGNTGSKKLESRLHTAKDRQAAIRRRLETLRKKIGGIGRPLSDREKSWANEVDRFAKDLPENLNEDEQLSEQSSGSESIPRARKSAPNKHLRRYIEARDLAQEMCSEAKRLTDSATELNDAMAQSTLSAGSIANLSSSKSLHVPTDVRRQKMALLQGLLERESALVDAVTERLDRLRVQI</sequence>
<proteinExistence type="predicted"/>
<dbReference type="PANTHER" id="PTHR13257:SF0">
    <property type="entry name" value="NUCLEAR PORE COMPLEX PROTEIN NUP88"/>
    <property type="match status" value="1"/>
</dbReference>
<comment type="caution">
    <text evidence="9">The sequence shown here is derived from an EMBL/GenBank/DDBJ whole genome shotgun (WGS) entry which is preliminary data.</text>
</comment>
<keyword evidence="2" id="KW-0813">Transport</keyword>
<dbReference type="OrthoDB" id="341482at2759"/>
<evidence type="ECO:0000313" key="9">
    <source>
        <dbReference type="EMBL" id="CAF9927076.1"/>
    </source>
</evidence>
<reference evidence="9" key="1">
    <citation type="submission" date="2021-03" db="EMBL/GenBank/DDBJ databases">
        <authorList>
            <person name="Tagirdzhanova G."/>
        </authorList>
    </citation>
    <scope>NUCLEOTIDE SEQUENCE</scope>
</reference>
<evidence type="ECO:0000256" key="2">
    <source>
        <dbReference type="ARBA" id="ARBA00022448"/>
    </source>
</evidence>
<keyword evidence="3" id="KW-0509">mRNA transport</keyword>
<dbReference type="GO" id="GO:0005643">
    <property type="term" value="C:nuclear pore"/>
    <property type="evidence" value="ECO:0007669"/>
    <property type="project" value="UniProtKB-SubCell"/>
</dbReference>
<keyword evidence="6" id="KW-0906">Nuclear pore complex</keyword>
<dbReference type="PANTHER" id="PTHR13257">
    <property type="entry name" value="NUCLEOPORIN NUP84-RELATED"/>
    <property type="match status" value="1"/>
</dbReference>
<dbReference type="GO" id="GO:0006406">
    <property type="term" value="P:mRNA export from nucleus"/>
    <property type="evidence" value="ECO:0007669"/>
    <property type="project" value="TreeGrafter"/>
</dbReference>
<comment type="subcellular location">
    <subcellularLocation>
        <location evidence="1">Nucleus</location>
        <location evidence="1">Nuclear pore complex</location>
    </subcellularLocation>
</comment>
<keyword evidence="7" id="KW-0539">Nucleus</keyword>
<evidence type="ECO:0000256" key="6">
    <source>
        <dbReference type="ARBA" id="ARBA00023132"/>
    </source>
</evidence>
<dbReference type="GO" id="GO:0006606">
    <property type="term" value="P:protein import into nucleus"/>
    <property type="evidence" value="ECO:0007669"/>
    <property type="project" value="TreeGrafter"/>
</dbReference>
<evidence type="ECO:0000256" key="3">
    <source>
        <dbReference type="ARBA" id="ARBA00022816"/>
    </source>
</evidence>
<feature type="region of interest" description="Disordered" evidence="8">
    <location>
        <begin position="779"/>
        <end position="809"/>
    </location>
</feature>
<keyword evidence="10" id="KW-1185">Reference proteome</keyword>
<dbReference type="GO" id="GO:0017056">
    <property type="term" value="F:structural constituent of nuclear pore"/>
    <property type="evidence" value="ECO:0007669"/>
    <property type="project" value="InterPro"/>
</dbReference>
<evidence type="ECO:0000256" key="8">
    <source>
        <dbReference type="SAM" id="MobiDB-lite"/>
    </source>
</evidence>
<protein>
    <submittedName>
        <fullName evidence="9">Uncharacterized protein</fullName>
    </submittedName>
</protein>
<evidence type="ECO:0000313" key="10">
    <source>
        <dbReference type="Proteomes" id="UP000664169"/>
    </source>
</evidence>
<accession>A0A8H3FM15</accession>
<feature type="compositionally biased region" description="Polar residues" evidence="8">
    <location>
        <begin position="717"/>
        <end position="726"/>
    </location>
</feature>
<evidence type="ECO:0000256" key="5">
    <source>
        <dbReference type="ARBA" id="ARBA00023010"/>
    </source>
</evidence>